<evidence type="ECO:0000256" key="1">
    <source>
        <dbReference type="SAM" id="MobiDB-lite"/>
    </source>
</evidence>
<keyword evidence="3" id="KW-1185">Reference proteome</keyword>
<feature type="compositionally biased region" description="Basic and acidic residues" evidence="1">
    <location>
        <begin position="78"/>
        <end position="91"/>
    </location>
</feature>
<dbReference type="AlphaFoldDB" id="A0A835TA73"/>
<reference evidence="2" key="1">
    <citation type="journal article" date="2020" name="bioRxiv">
        <title>Comparative genomics of Chlamydomonas.</title>
        <authorList>
            <person name="Craig R.J."/>
            <person name="Hasan A.R."/>
            <person name="Ness R.W."/>
            <person name="Keightley P.D."/>
        </authorList>
    </citation>
    <scope>NUCLEOTIDE SEQUENCE</scope>
    <source>
        <strain evidence="2">CCAP 11/173</strain>
    </source>
</reference>
<feature type="region of interest" description="Disordered" evidence="1">
    <location>
        <begin position="112"/>
        <end position="155"/>
    </location>
</feature>
<feature type="region of interest" description="Disordered" evidence="1">
    <location>
        <begin position="28"/>
        <end position="91"/>
    </location>
</feature>
<name>A0A835TA73_9CHLO</name>
<organism evidence="2 3">
    <name type="scientific">Chlamydomonas schloesseri</name>
    <dbReference type="NCBI Taxonomy" id="2026947"/>
    <lineage>
        <taxon>Eukaryota</taxon>
        <taxon>Viridiplantae</taxon>
        <taxon>Chlorophyta</taxon>
        <taxon>core chlorophytes</taxon>
        <taxon>Chlorophyceae</taxon>
        <taxon>CS clade</taxon>
        <taxon>Chlamydomonadales</taxon>
        <taxon>Chlamydomonadaceae</taxon>
        <taxon>Chlamydomonas</taxon>
    </lineage>
</organism>
<feature type="region of interest" description="Disordered" evidence="1">
    <location>
        <begin position="234"/>
        <end position="291"/>
    </location>
</feature>
<feature type="compositionally biased region" description="Basic and acidic residues" evidence="1">
    <location>
        <begin position="137"/>
        <end position="148"/>
    </location>
</feature>
<protein>
    <submittedName>
        <fullName evidence="2">Uncharacterized protein</fullName>
    </submittedName>
</protein>
<feature type="compositionally biased region" description="Gly residues" evidence="1">
    <location>
        <begin position="234"/>
        <end position="287"/>
    </location>
</feature>
<dbReference type="EMBL" id="JAEHOD010000049">
    <property type="protein sequence ID" value="KAG2436609.1"/>
    <property type="molecule type" value="Genomic_DNA"/>
</dbReference>
<evidence type="ECO:0000313" key="3">
    <source>
        <dbReference type="Proteomes" id="UP000613740"/>
    </source>
</evidence>
<comment type="caution">
    <text evidence="2">The sequence shown here is derived from an EMBL/GenBank/DDBJ whole genome shotgun (WGS) entry which is preliminary data.</text>
</comment>
<feature type="compositionally biased region" description="Low complexity" evidence="1">
    <location>
        <begin position="117"/>
        <end position="136"/>
    </location>
</feature>
<dbReference type="OrthoDB" id="548177at2759"/>
<gene>
    <name evidence="2" type="ORF">HYH02_011544</name>
</gene>
<feature type="compositionally biased region" description="Low complexity" evidence="1">
    <location>
        <begin position="34"/>
        <end position="76"/>
    </location>
</feature>
<dbReference type="Proteomes" id="UP000613740">
    <property type="component" value="Unassembled WGS sequence"/>
</dbReference>
<accession>A0A835TA73</accession>
<sequence length="378" mass="38094">MALAALSRSDLRGLASGALGLACRHGGGLLRTRAGSSHADSAAGSSRHGSSSSKSSNSNDSGSASADAEDAAPSSGRACERPEAARADVSSDRLAALESEVLALRQALSALQHHNTQQQQQPKQQQQQQQQQQPQPHGRDEQADERGAAAKAAAAAAAGDGAGATEAMAEGISKLHPRITRLVQSGYLESLHHLRQRLMVDEWEGGGRQRAARRGVADFEAALAAGEHGEAAAGVGGDGGHGAGAAAGGAGSGGGGDGGGGEAGGEGGGSEQPGTGGTRAGGSGGSGRPAMPLTWEQLTRLYEAPDPARELEAVIADPRLRSAARATLQRVLDERHEKVHDAATALAKELADSVARSPGDLLGGLIKILPLPGFLKPK</sequence>
<proteinExistence type="predicted"/>
<evidence type="ECO:0000313" key="2">
    <source>
        <dbReference type="EMBL" id="KAG2436609.1"/>
    </source>
</evidence>